<protein>
    <submittedName>
        <fullName evidence="2">DUF2304 domain-containing protein</fullName>
    </submittedName>
</protein>
<feature type="transmembrane region" description="Helical" evidence="1">
    <location>
        <begin position="36"/>
        <end position="57"/>
    </location>
</feature>
<name>A0ABT2LXY5_9FIRM</name>
<reference evidence="2" key="1">
    <citation type="submission" date="2022-09" db="EMBL/GenBank/DDBJ databases">
        <title>Eubacterium sp. LFL-14 isolated from human feces.</title>
        <authorList>
            <person name="Liu F."/>
        </authorList>
    </citation>
    <scope>NUCLEOTIDE SEQUENCE</scope>
    <source>
        <strain evidence="2">LFL-14</strain>
    </source>
</reference>
<feature type="transmembrane region" description="Helical" evidence="1">
    <location>
        <begin position="6"/>
        <end position="24"/>
    </location>
</feature>
<dbReference type="RefSeq" id="WP_022089691.1">
    <property type="nucleotide sequence ID" value="NZ_JAODBU010000003.1"/>
</dbReference>
<evidence type="ECO:0000313" key="2">
    <source>
        <dbReference type="EMBL" id="MCT7398154.1"/>
    </source>
</evidence>
<organism evidence="2 3">
    <name type="scientific">Eubacterium album</name>
    <dbReference type="NCBI Taxonomy" id="2978477"/>
    <lineage>
        <taxon>Bacteria</taxon>
        <taxon>Bacillati</taxon>
        <taxon>Bacillota</taxon>
        <taxon>Clostridia</taxon>
        <taxon>Eubacteriales</taxon>
        <taxon>Eubacteriaceae</taxon>
        <taxon>Eubacterium</taxon>
    </lineage>
</organism>
<keyword evidence="1" id="KW-0472">Membrane</keyword>
<comment type="caution">
    <text evidence="2">The sequence shown here is derived from an EMBL/GenBank/DDBJ whole genome shotgun (WGS) entry which is preliminary data.</text>
</comment>
<dbReference type="EMBL" id="JAODBU010000003">
    <property type="protein sequence ID" value="MCT7398154.1"/>
    <property type="molecule type" value="Genomic_DNA"/>
</dbReference>
<keyword evidence="1" id="KW-0812">Transmembrane</keyword>
<sequence>MTIRLQIVMTVVFLLLFCIIYNMVRKRKLDLKLSLPWFIVLIGLIILVWIPDAIAKISDLMGVYSPVNMIFLCGFVFALILIFVLTTTVSRLAVRVRKLTQMVGILNKKLDSIEKNELK</sequence>
<dbReference type="InterPro" id="IPR019277">
    <property type="entry name" value="DUF2304"/>
</dbReference>
<dbReference type="Pfam" id="PF10066">
    <property type="entry name" value="DUF2304"/>
    <property type="match status" value="1"/>
</dbReference>
<proteinExistence type="predicted"/>
<keyword evidence="1" id="KW-1133">Transmembrane helix</keyword>
<accession>A0ABT2LXY5</accession>
<gene>
    <name evidence="2" type="ORF">N5B56_03505</name>
</gene>
<feature type="transmembrane region" description="Helical" evidence="1">
    <location>
        <begin position="69"/>
        <end position="94"/>
    </location>
</feature>
<evidence type="ECO:0000313" key="3">
    <source>
        <dbReference type="Proteomes" id="UP001431199"/>
    </source>
</evidence>
<evidence type="ECO:0000256" key="1">
    <source>
        <dbReference type="SAM" id="Phobius"/>
    </source>
</evidence>
<dbReference type="Proteomes" id="UP001431199">
    <property type="component" value="Unassembled WGS sequence"/>
</dbReference>
<keyword evidence="3" id="KW-1185">Reference proteome</keyword>